<dbReference type="Gene3D" id="3.40.720.10">
    <property type="entry name" value="Alkaline Phosphatase, subunit A"/>
    <property type="match status" value="1"/>
</dbReference>
<feature type="transmembrane region" description="Helical" evidence="6">
    <location>
        <begin position="33"/>
        <end position="52"/>
    </location>
</feature>
<sequence>MEKIKNLKNKFINTCKKIKEEHLISKYIKNNKIFVFFVLVNVINSTLLRILTMPNAENIFALKPIIADLAVVIIIGSFNYLFHKGKSQVIYLSIITFIFTAICTINSVYYTFYTSFASFSMLSLTQFIAPVGDAVVENVLQIKDLVYLIPTIAFYVYCFLKKKQYKNKFELKRKRKDKFVKTISTGGILVLLFCVTLTSLEIGRFVKQWNKEYVVQRFGIYVYQVNDGFTSLQPKISSMFGYDEAARKFREYFKRKSEQTEYTKKNEYTDILKGKNVLVIHAESLQTIALNTSFNGQDVAPNFKRLASEGIYFSNYYSQVSVGTSSDAELSFNTSLMPTKSGTAFVSYSDRTYTATPQKMKELGYYTFSMHGNTADFWNRRVMHKNFGFDKFYSKVDYNVTKENTIGLGISDKAFFSQSVDYIEKISKEHDKFYGTLITLTNHTPFSEVDKYGDFDVNIKESVTNEDGTVTDVTYPYMEGTKLGNYFKSVHYADEALGEFINKLDEKGLLDNTVVVIYGDHDARLPKKDYNRLYNYDKTTDSVKDEDSEGYVNFDSYQYELNRKVPFIIWTKDKKYNVEVKNVMGMYDAMPTLGNMLGFSNKYALGHDIFNIKENNIVVFPNGNWVTNKVYYNAQKGQYLSLNNNEIIDKNYISENTKYAEDLLSVSNDMIVFDLVKKENEKEQASSSK</sequence>
<feature type="transmembrane region" description="Helical" evidence="6">
    <location>
        <begin position="89"/>
        <end position="112"/>
    </location>
</feature>
<keyword evidence="5 6" id="KW-0472">Membrane</keyword>
<keyword evidence="4 6" id="KW-1133">Transmembrane helix</keyword>
<dbReference type="GO" id="GO:0005886">
    <property type="term" value="C:plasma membrane"/>
    <property type="evidence" value="ECO:0007669"/>
    <property type="project" value="UniProtKB-SubCell"/>
</dbReference>
<feature type="transmembrane region" description="Helical" evidence="6">
    <location>
        <begin position="64"/>
        <end position="82"/>
    </location>
</feature>
<feature type="transmembrane region" description="Helical" evidence="6">
    <location>
        <begin position="180"/>
        <end position="200"/>
    </location>
</feature>
<dbReference type="PANTHER" id="PTHR47371">
    <property type="entry name" value="LIPOTEICHOIC ACID SYNTHASE"/>
    <property type="match status" value="1"/>
</dbReference>
<gene>
    <name evidence="8" type="ORF">OBE_01937</name>
</gene>
<proteinExistence type="predicted"/>
<dbReference type="InterPro" id="IPR000917">
    <property type="entry name" value="Sulfatase_N"/>
</dbReference>
<dbReference type="InterPro" id="IPR050448">
    <property type="entry name" value="OpgB/LTA_synthase_biosynth"/>
</dbReference>
<dbReference type="InterPro" id="IPR017850">
    <property type="entry name" value="Alkaline_phosphatase_core_sf"/>
</dbReference>
<reference evidence="8" key="1">
    <citation type="journal article" date="2013" name="Environ. Microbiol.">
        <title>Microbiota from the distal guts of lean and obese adolescents exhibit partial functional redundancy besides clear differences in community structure.</title>
        <authorList>
            <person name="Ferrer M."/>
            <person name="Ruiz A."/>
            <person name="Lanza F."/>
            <person name="Haange S.B."/>
            <person name="Oberbach A."/>
            <person name="Till H."/>
            <person name="Bargiela R."/>
            <person name="Campoy C."/>
            <person name="Segura M.T."/>
            <person name="Richter M."/>
            <person name="von Bergen M."/>
            <person name="Seifert J."/>
            <person name="Suarez A."/>
        </authorList>
    </citation>
    <scope>NUCLEOTIDE SEQUENCE</scope>
</reference>
<keyword evidence="2" id="KW-1003">Cell membrane</keyword>
<dbReference type="PIRSF" id="PIRSF005091">
    <property type="entry name" value="Mmb_sulf_HI1246"/>
    <property type="match status" value="1"/>
</dbReference>
<dbReference type="EMBL" id="AJWZ01001249">
    <property type="protein sequence ID" value="EKC74360.1"/>
    <property type="molecule type" value="Genomic_DNA"/>
</dbReference>
<feature type="transmembrane region" description="Helical" evidence="6">
    <location>
        <begin position="145"/>
        <end position="160"/>
    </location>
</feature>
<keyword evidence="3 6" id="KW-0812">Transmembrane</keyword>
<evidence type="ECO:0000259" key="7">
    <source>
        <dbReference type="Pfam" id="PF00884"/>
    </source>
</evidence>
<evidence type="ECO:0000256" key="1">
    <source>
        <dbReference type="ARBA" id="ARBA00004651"/>
    </source>
</evidence>
<evidence type="ECO:0000256" key="2">
    <source>
        <dbReference type="ARBA" id="ARBA00022475"/>
    </source>
</evidence>
<evidence type="ECO:0000313" key="8">
    <source>
        <dbReference type="EMBL" id="EKC74360.1"/>
    </source>
</evidence>
<dbReference type="PANTHER" id="PTHR47371:SF3">
    <property type="entry name" value="PHOSPHOGLYCEROL TRANSFERASE I"/>
    <property type="match status" value="1"/>
</dbReference>
<protein>
    <submittedName>
        <fullName evidence="8">Sulfatase family protein</fullName>
    </submittedName>
</protein>
<accession>K1U7S0</accession>
<dbReference type="AlphaFoldDB" id="K1U7S0"/>
<evidence type="ECO:0000256" key="4">
    <source>
        <dbReference type="ARBA" id="ARBA00022989"/>
    </source>
</evidence>
<dbReference type="Pfam" id="PF00884">
    <property type="entry name" value="Sulfatase"/>
    <property type="match status" value="1"/>
</dbReference>
<comment type="caution">
    <text evidence="8">The sequence shown here is derived from an EMBL/GenBank/DDBJ whole genome shotgun (WGS) entry which is preliminary data.</text>
</comment>
<comment type="subcellular location">
    <subcellularLocation>
        <location evidence="1">Cell membrane</location>
        <topology evidence="1">Multi-pass membrane protein</topology>
    </subcellularLocation>
</comment>
<name>K1U7S0_9ZZZZ</name>
<evidence type="ECO:0000256" key="6">
    <source>
        <dbReference type="SAM" id="Phobius"/>
    </source>
</evidence>
<dbReference type="Gene3D" id="3.30.1120.170">
    <property type="match status" value="1"/>
</dbReference>
<organism evidence="8">
    <name type="scientific">human gut metagenome</name>
    <dbReference type="NCBI Taxonomy" id="408170"/>
    <lineage>
        <taxon>unclassified sequences</taxon>
        <taxon>metagenomes</taxon>
        <taxon>organismal metagenomes</taxon>
    </lineage>
</organism>
<dbReference type="CDD" id="cd16015">
    <property type="entry name" value="LTA_synthase"/>
    <property type="match status" value="1"/>
</dbReference>
<dbReference type="InterPro" id="IPR012160">
    <property type="entry name" value="LtaS-like"/>
</dbReference>
<evidence type="ECO:0000256" key="3">
    <source>
        <dbReference type="ARBA" id="ARBA00022692"/>
    </source>
</evidence>
<dbReference type="SUPFAM" id="SSF53649">
    <property type="entry name" value="Alkaline phosphatase-like"/>
    <property type="match status" value="1"/>
</dbReference>
<feature type="domain" description="Sulfatase N-terminal" evidence="7">
    <location>
        <begin position="275"/>
        <end position="598"/>
    </location>
</feature>
<evidence type="ECO:0000256" key="5">
    <source>
        <dbReference type="ARBA" id="ARBA00023136"/>
    </source>
</evidence>